<name>A0A1M5XF59_9CLOT</name>
<evidence type="ECO:0000256" key="5">
    <source>
        <dbReference type="ARBA" id="ARBA00022692"/>
    </source>
</evidence>
<evidence type="ECO:0000256" key="4">
    <source>
        <dbReference type="ARBA" id="ARBA00022679"/>
    </source>
</evidence>
<dbReference type="PANTHER" id="PTHR33908">
    <property type="entry name" value="MANNOSYLTRANSFERASE YKCB-RELATED"/>
    <property type="match status" value="1"/>
</dbReference>
<keyword evidence="4 10" id="KW-0808">Transferase</keyword>
<organism evidence="10 11">
    <name type="scientific">Clostridium intestinale DSM 6191</name>
    <dbReference type="NCBI Taxonomy" id="1121320"/>
    <lineage>
        <taxon>Bacteria</taxon>
        <taxon>Bacillati</taxon>
        <taxon>Bacillota</taxon>
        <taxon>Clostridia</taxon>
        <taxon>Eubacteriales</taxon>
        <taxon>Clostridiaceae</taxon>
        <taxon>Clostridium</taxon>
    </lineage>
</organism>
<feature type="transmembrane region" description="Helical" evidence="8">
    <location>
        <begin position="156"/>
        <end position="174"/>
    </location>
</feature>
<evidence type="ECO:0000256" key="6">
    <source>
        <dbReference type="ARBA" id="ARBA00022989"/>
    </source>
</evidence>
<keyword evidence="6 8" id="KW-1133">Transmembrane helix</keyword>
<feature type="domain" description="Glycosyltransferase RgtA/B/C/D-like" evidence="9">
    <location>
        <begin position="82"/>
        <end position="233"/>
    </location>
</feature>
<comment type="subcellular location">
    <subcellularLocation>
        <location evidence="1">Cell membrane</location>
        <topology evidence="1">Multi-pass membrane protein</topology>
    </subcellularLocation>
</comment>
<evidence type="ECO:0000313" key="10">
    <source>
        <dbReference type="EMBL" id="SHH98431.1"/>
    </source>
</evidence>
<gene>
    <name evidence="10" type="ORF">SAMN02745941_01387</name>
</gene>
<dbReference type="PANTHER" id="PTHR33908:SF3">
    <property type="entry name" value="UNDECAPRENYL PHOSPHATE-ALPHA-4-AMINO-4-DEOXY-L-ARABINOSE ARABINOSYL TRANSFERASE"/>
    <property type="match status" value="1"/>
</dbReference>
<evidence type="ECO:0000256" key="7">
    <source>
        <dbReference type="ARBA" id="ARBA00023136"/>
    </source>
</evidence>
<dbReference type="InterPro" id="IPR050297">
    <property type="entry name" value="LipidA_mod_glycosyltrf_83"/>
</dbReference>
<feature type="transmembrane region" description="Helical" evidence="8">
    <location>
        <begin position="312"/>
        <end position="331"/>
    </location>
</feature>
<reference evidence="10 11" key="1">
    <citation type="submission" date="2016-11" db="EMBL/GenBank/DDBJ databases">
        <authorList>
            <person name="Jaros S."/>
            <person name="Januszkiewicz K."/>
            <person name="Wedrychowicz H."/>
        </authorList>
    </citation>
    <scope>NUCLEOTIDE SEQUENCE [LARGE SCALE GENOMIC DNA]</scope>
    <source>
        <strain evidence="10 11">DSM 6191</strain>
    </source>
</reference>
<feature type="transmembrane region" description="Helical" evidence="8">
    <location>
        <begin position="337"/>
        <end position="355"/>
    </location>
</feature>
<dbReference type="AlphaFoldDB" id="A0A1M5XF59"/>
<keyword evidence="3 10" id="KW-0328">Glycosyltransferase</keyword>
<protein>
    <submittedName>
        <fullName evidence="10">Dolichyl-phosphate-mannose-protein mannosyltransferase</fullName>
    </submittedName>
</protein>
<dbReference type="RefSeq" id="WP_073018059.1">
    <property type="nucleotide sequence ID" value="NZ_FQXU01000005.1"/>
</dbReference>
<dbReference type="GO" id="GO:0010041">
    <property type="term" value="P:response to iron(III) ion"/>
    <property type="evidence" value="ECO:0007669"/>
    <property type="project" value="TreeGrafter"/>
</dbReference>
<dbReference type="GO" id="GO:0005886">
    <property type="term" value="C:plasma membrane"/>
    <property type="evidence" value="ECO:0007669"/>
    <property type="project" value="UniProtKB-SubCell"/>
</dbReference>
<feature type="transmembrane region" description="Helical" evidence="8">
    <location>
        <begin position="186"/>
        <end position="212"/>
    </location>
</feature>
<evidence type="ECO:0000256" key="2">
    <source>
        <dbReference type="ARBA" id="ARBA00022475"/>
    </source>
</evidence>
<dbReference type="EMBL" id="FQXU01000005">
    <property type="protein sequence ID" value="SHH98431.1"/>
    <property type="molecule type" value="Genomic_DNA"/>
</dbReference>
<evidence type="ECO:0000256" key="3">
    <source>
        <dbReference type="ARBA" id="ARBA00022676"/>
    </source>
</evidence>
<accession>A0A1M5XF59</accession>
<dbReference type="GO" id="GO:0009103">
    <property type="term" value="P:lipopolysaccharide biosynthetic process"/>
    <property type="evidence" value="ECO:0007669"/>
    <property type="project" value="UniProtKB-ARBA"/>
</dbReference>
<proteinExistence type="predicted"/>
<feature type="transmembrane region" description="Helical" evidence="8">
    <location>
        <begin position="224"/>
        <end position="244"/>
    </location>
</feature>
<feature type="transmembrane region" description="Helical" evidence="8">
    <location>
        <begin position="362"/>
        <end position="380"/>
    </location>
</feature>
<keyword evidence="7 8" id="KW-0472">Membrane</keyword>
<keyword evidence="2" id="KW-1003">Cell membrane</keyword>
<dbReference type="Pfam" id="PF13231">
    <property type="entry name" value="PMT_2"/>
    <property type="match status" value="1"/>
</dbReference>
<dbReference type="InterPro" id="IPR038731">
    <property type="entry name" value="RgtA/B/C-like"/>
</dbReference>
<keyword evidence="5 8" id="KW-0812">Transmembrane</keyword>
<feature type="transmembrane region" description="Helical" evidence="8">
    <location>
        <begin position="287"/>
        <end position="305"/>
    </location>
</feature>
<feature type="transmembrane region" description="Helical" evidence="8">
    <location>
        <begin position="21"/>
        <end position="41"/>
    </location>
</feature>
<dbReference type="Proteomes" id="UP000184241">
    <property type="component" value="Unassembled WGS sequence"/>
</dbReference>
<sequence length="491" mass="56748">MNSKNKINLIYYSIISFIEKYYFIFFTLIMLVIGYICFKNLGALPVQDWDEARHGISAYEMFKNNEYVVNTYNYTNDYWNLKPPMSFWAIIMFFKIFGVSIFSMRLYSAVSMFITICIVGLFIRKRYGRLESVISLVLFAASSPLYLSHMGRSGDADAMFVLFFTLSMLSMMYIEKTKKALYFSGLFFSLAFLTKSWHAFSIVAIGGLFLIFSGEISKLKIRQWIAFMTSFVAPILGWIVARIYKDGTYFLTEMVRYDLLERSKNPLEGHTGSVWFYFKSILDSNRVLMITLTVIMAISLILYYRNIKIKEYDTIALILWIVVPLAVFTYAKTKIAWYILPIYIPLYIVAARAIGKIIKDRRSFLIIKLIIIILILGVSAKEIKFNISAVRNPGADLIQNFISKNVAENKGIHSSNAYIEIENNQWSQGRLLVAEFSADLLCKNGGIEEFMKEQKDSIIIISEDNYNKNKDRVTSLEILNQDNGLYLLKNR</sequence>
<evidence type="ECO:0000256" key="1">
    <source>
        <dbReference type="ARBA" id="ARBA00004651"/>
    </source>
</evidence>
<evidence type="ECO:0000259" key="9">
    <source>
        <dbReference type="Pfam" id="PF13231"/>
    </source>
</evidence>
<evidence type="ECO:0000256" key="8">
    <source>
        <dbReference type="SAM" id="Phobius"/>
    </source>
</evidence>
<dbReference type="GO" id="GO:0016763">
    <property type="term" value="F:pentosyltransferase activity"/>
    <property type="evidence" value="ECO:0007669"/>
    <property type="project" value="TreeGrafter"/>
</dbReference>
<evidence type="ECO:0000313" key="11">
    <source>
        <dbReference type="Proteomes" id="UP000184241"/>
    </source>
</evidence>
<feature type="transmembrane region" description="Helical" evidence="8">
    <location>
        <begin position="109"/>
        <end position="127"/>
    </location>
</feature>